<evidence type="ECO:0000313" key="2">
    <source>
        <dbReference type="EMBL" id="RFZ39245.1"/>
    </source>
</evidence>
<dbReference type="GO" id="GO:0006313">
    <property type="term" value="P:DNA transposition"/>
    <property type="evidence" value="ECO:0007669"/>
    <property type="project" value="InterPro"/>
</dbReference>
<name>A0A3E2MTZ4_MYCMR</name>
<dbReference type="Pfam" id="PF02371">
    <property type="entry name" value="Transposase_20"/>
    <property type="match status" value="1"/>
</dbReference>
<dbReference type="AlphaFoldDB" id="A0A3E2MTZ4"/>
<dbReference type="InterPro" id="IPR003346">
    <property type="entry name" value="Transposase_20"/>
</dbReference>
<accession>A0A3E2MTZ4</accession>
<dbReference type="Proteomes" id="UP000257451">
    <property type="component" value="Unassembled WGS sequence"/>
</dbReference>
<dbReference type="InterPro" id="IPR047650">
    <property type="entry name" value="Transpos_IS110"/>
</dbReference>
<reference evidence="2 3" key="1">
    <citation type="journal article" date="2018" name="Sci. Rep.">
        <title>Extensive genomic diversity among Mycobacterium marinum strains revealed by whole genome sequencing.</title>
        <authorList>
            <person name="Das S."/>
            <person name="Pettersson B.M."/>
            <person name="Behra P.R."/>
            <person name="Mallick A."/>
            <person name="Cheramie M."/>
            <person name="Ramesh M."/>
            <person name="Shirreff L."/>
            <person name="DuCote T."/>
            <person name="Dasgupta S."/>
            <person name="Ennis D.G."/>
            <person name="Kirsebom L.A."/>
        </authorList>
    </citation>
    <scope>NUCLEOTIDE SEQUENCE [LARGE SCALE GENOMIC DNA]</scope>
    <source>
        <strain evidence="2 3">Davis1</strain>
    </source>
</reference>
<proteinExistence type="predicted"/>
<comment type="caution">
    <text evidence="2">The sequence shown here is derived from an EMBL/GenBank/DDBJ whole genome shotgun (WGS) entry which is preliminary data.</text>
</comment>
<evidence type="ECO:0000313" key="3">
    <source>
        <dbReference type="Proteomes" id="UP000257451"/>
    </source>
</evidence>
<feature type="domain" description="Transposase IS116/IS110/IS902 C-terminal" evidence="1">
    <location>
        <begin position="113"/>
        <end position="197"/>
    </location>
</feature>
<protein>
    <submittedName>
        <fullName evidence="2">Transposase IS116/IS110/IS902 family protein</fullName>
    </submittedName>
</protein>
<dbReference type="GO" id="GO:0003677">
    <property type="term" value="F:DNA binding"/>
    <property type="evidence" value="ECO:0007669"/>
    <property type="project" value="InterPro"/>
</dbReference>
<dbReference type="PANTHER" id="PTHR33055">
    <property type="entry name" value="TRANSPOSASE FOR INSERTION SEQUENCE ELEMENT IS1111A"/>
    <property type="match status" value="1"/>
</dbReference>
<evidence type="ECO:0000259" key="1">
    <source>
        <dbReference type="Pfam" id="PF02371"/>
    </source>
</evidence>
<dbReference type="EMBL" id="PEDF01000107">
    <property type="protein sequence ID" value="RFZ39245.1"/>
    <property type="molecule type" value="Genomic_DNA"/>
</dbReference>
<sequence>METFAGRSATNLAKPEARALLAIAPTSAHTARITKARIATALRRAGRQRGIDDLAADILRRLKAPQLRQPELVEKAMGRQALALLAMLDAACTGADELRQAAAEEFRNHPDYDIITSFPSLADLTGARMLAEIGDERTRFAADRALKAYAGSAPVTRATGKAISITHRRIKNDRLAAVGWVWATYASINQGPAREHYRHRRDHGDRHAAALCRRAAPPV</sequence>
<gene>
    <name evidence="2" type="ORF">DAVIS_03340</name>
</gene>
<organism evidence="2 3">
    <name type="scientific">Mycobacterium marinum</name>
    <dbReference type="NCBI Taxonomy" id="1781"/>
    <lineage>
        <taxon>Bacteria</taxon>
        <taxon>Bacillati</taxon>
        <taxon>Actinomycetota</taxon>
        <taxon>Actinomycetes</taxon>
        <taxon>Mycobacteriales</taxon>
        <taxon>Mycobacteriaceae</taxon>
        <taxon>Mycobacterium</taxon>
        <taxon>Mycobacterium ulcerans group</taxon>
    </lineage>
</organism>
<dbReference type="PANTHER" id="PTHR33055:SF3">
    <property type="entry name" value="PUTATIVE TRANSPOSASE FOR IS117-RELATED"/>
    <property type="match status" value="1"/>
</dbReference>
<dbReference type="GO" id="GO:0004803">
    <property type="term" value="F:transposase activity"/>
    <property type="evidence" value="ECO:0007669"/>
    <property type="project" value="InterPro"/>
</dbReference>